<reference evidence="2 3" key="1">
    <citation type="journal article" date="2007" name="Genome Biol.">
        <title>Interrupted coding sequences in Mycobacterium smegmatis: authentic mutations or sequencing errors?</title>
        <authorList>
            <person name="Deshayes C."/>
            <person name="Perrodou E."/>
            <person name="Gallien S."/>
            <person name="Euphrasie D."/>
            <person name="Schaeffer C."/>
            <person name="Van-Dorsselaer A."/>
            <person name="Poch O."/>
            <person name="Lecompte O."/>
            <person name="Reyrat J.M."/>
        </authorList>
    </citation>
    <scope>NUCLEOTIDE SEQUENCE [LARGE SCALE GENOMIC DNA]</scope>
    <source>
        <strain evidence="3">ATCC 700084 / mc(2)155</strain>
    </source>
</reference>
<evidence type="ECO:0000256" key="1">
    <source>
        <dbReference type="SAM" id="MobiDB-lite"/>
    </source>
</evidence>
<sequence>MACDETHCATSGLTTAPRGCAPTGGCDRVTTRSFTDSSTNVTLFCDGCHSGGGDMTTSGLNARALLGGDGRAVLPKPRPTEPDRNHMPPSENLRVLQYELDVVASDVLDVVSRVGGWLFDMRMAGWNVGVAFAVAPTGPDDHRALRVLGLKTVELTELWPTATGGPGRGAERAALTAIAAERFENDPALRLRALDDAMRAGEIALWGRGCPGVLGGQLRRIEYRPSAAARAFKAHAMAAVGAHDTAHDTGSVAAETVYCGAETVRALGAALVNC</sequence>
<dbReference type="AlphaFoldDB" id="I7G6W5"/>
<dbReference type="KEGG" id="msg:MSMEI_2513"/>
<dbReference type="EMBL" id="CP001663">
    <property type="protein sequence ID" value="AFP38981.1"/>
    <property type="molecule type" value="Genomic_DNA"/>
</dbReference>
<gene>
    <name evidence="2" type="ordered locus">MSMEI_2513</name>
</gene>
<accession>I7G6W5</accession>
<protein>
    <submittedName>
        <fullName evidence="2">Uncharacterized protein</fullName>
    </submittedName>
</protein>
<proteinExistence type="predicted"/>
<evidence type="ECO:0000313" key="2">
    <source>
        <dbReference type="EMBL" id="AFP38981.1"/>
    </source>
</evidence>
<dbReference type="PATRIC" id="fig|246196.56.peg.2574"/>
<organism evidence="2 3">
    <name type="scientific">Mycolicibacterium smegmatis (strain ATCC 700084 / mc(2)155)</name>
    <name type="common">Mycobacterium smegmatis</name>
    <dbReference type="NCBI Taxonomy" id="246196"/>
    <lineage>
        <taxon>Bacteria</taxon>
        <taxon>Bacillati</taxon>
        <taxon>Actinomycetota</taxon>
        <taxon>Actinomycetes</taxon>
        <taxon>Mycobacteriales</taxon>
        <taxon>Mycobacteriaceae</taxon>
        <taxon>Mycolicibacterium</taxon>
    </lineage>
</organism>
<evidence type="ECO:0000313" key="3">
    <source>
        <dbReference type="Proteomes" id="UP000006158"/>
    </source>
</evidence>
<name>I7G6W5_MYCS2</name>
<reference evidence="2 3" key="2">
    <citation type="journal article" date="2009" name="Genome Res.">
        <title>Ortho-proteogenomics: multiple proteomes investigation through orthology and a new MS-based protocol.</title>
        <authorList>
            <person name="Gallien S."/>
            <person name="Perrodou E."/>
            <person name="Carapito C."/>
            <person name="Deshayes C."/>
            <person name="Reyrat J.M."/>
            <person name="Van Dorsselaer A."/>
            <person name="Poch O."/>
            <person name="Schaeffer C."/>
            <person name="Lecompte O."/>
        </authorList>
    </citation>
    <scope>NUCLEOTIDE SEQUENCE [LARGE SCALE GENOMIC DNA]</scope>
    <source>
        <strain evidence="3">ATCC 700084 / mc(2)155</strain>
    </source>
</reference>
<feature type="region of interest" description="Disordered" evidence="1">
    <location>
        <begin position="70"/>
        <end position="89"/>
    </location>
</feature>
<dbReference type="Proteomes" id="UP000006158">
    <property type="component" value="Chromosome"/>
</dbReference>